<dbReference type="Proteomes" id="UP001311232">
    <property type="component" value="Unassembled WGS sequence"/>
</dbReference>
<proteinExistence type="predicted"/>
<reference evidence="1 2" key="1">
    <citation type="submission" date="2021-06" db="EMBL/GenBank/DDBJ databases">
        <authorList>
            <person name="Palmer J.M."/>
        </authorList>
    </citation>
    <scope>NUCLEOTIDE SEQUENCE [LARGE SCALE GENOMIC DNA]</scope>
    <source>
        <strain evidence="1 2">MEX-2019</strain>
        <tissue evidence="1">Muscle</tissue>
    </source>
</reference>
<evidence type="ECO:0000313" key="1">
    <source>
        <dbReference type="EMBL" id="KAK5617256.1"/>
    </source>
</evidence>
<name>A0AAV9S7F2_9TELE</name>
<organism evidence="1 2">
    <name type="scientific">Crenichthys baileyi</name>
    <name type="common">White River springfish</name>
    <dbReference type="NCBI Taxonomy" id="28760"/>
    <lineage>
        <taxon>Eukaryota</taxon>
        <taxon>Metazoa</taxon>
        <taxon>Chordata</taxon>
        <taxon>Craniata</taxon>
        <taxon>Vertebrata</taxon>
        <taxon>Euteleostomi</taxon>
        <taxon>Actinopterygii</taxon>
        <taxon>Neopterygii</taxon>
        <taxon>Teleostei</taxon>
        <taxon>Neoteleostei</taxon>
        <taxon>Acanthomorphata</taxon>
        <taxon>Ovalentaria</taxon>
        <taxon>Atherinomorphae</taxon>
        <taxon>Cyprinodontiformes</taxon>
        <taxon>Goodeidae</taxon>
        <taxon>Crenichthys</taxon>
    </lineage>
</organism>
<dbReference type="AlphaFoldDB" id="A0AAV9S7F2"/>
<accession>A0AAV9S7F2</accession>
<feature type="non-terminal residue" evidence="1">
    <location>
        <position position="118"/>
    </location>
</feature>
<gene>
    <name evidence="1" type="ORF">CRENBAI_009451</name>
</gene>
<keyword evidence="2" id="KW-1185">Reference proteome</keyword>
<evidence type="ECO:0000313" key="2">
    <source>
        <dbReference type="Proteomes" id="UP001311232"/>
    </source>
</evidence>
<dbReference type="EMBL" id="JAHHUM010000762">
    <property type="protein sequence ID" value="KAK5617256.1"/>
    <property type="molecule type" value="Genomic_DNA"/>
</dbReference>
<sequence>MERAPTPPPNTHQPCQIIRNGKYSSSFKALITVGPCTFGSQARLLSRNLWRTSIGGSYFNLQEASFRTVVVINNSTGMCPCDLGGFEDSLCESSLLVSVSLLLDELQREAETHGSSNR</sequence>
<comment type="caution">
    <text evidence="1">The sequence shown here is derived from an EMBL/GenBank/DDBJ whole genome shotgun (WGS) entry which is preliminary data.</text>
</comment>
<protein>
    <submittedName>
        <fullName evidence="1">Uncharacterized protein</fullName>
    </submittedName>
</protein>